<dbReference type="AlphaFoldDB" id="A0A1F7VD48"/>
<keyword evidence="4 5" id="KW-0472">Membrane</keyword>
<comment type="subcellular location">
    <subcellularLocation>
        <location evidence="1">Membrane</location>
        <topology evidence="1">Multi-pass membrane protein</topology>
    </subcellularLocation>
</comment>
<proteinExistence type="predicted"/>
<name>A0A1F7VD48_9BACT</name>
<feature type="transmembrane region" description="Helical" evidence="5">
    <location>
        <begin position="165"/>
        <end position="187"/>
    </location>
</feature>
<reference evidence="6 7" key="1">
    <citation type="journal article" date="2016" name="Nat. Commun.">
        <title>Thousands of microbial genomes shed light on interconnected biogeochemical processes in an aquifer system.</title>
        <authorList>
            <person name="Anantharaman K."/>
            <person name="Brown C.T."/>
            <person name="Hug L.A."/>
            <person name="Sharon I."/>
            <person name="Castelle C.J."/>
            <person name="Probst A.J."/>
            <person name="Thomas B.C."/>
            <person name="Singh A."/>
            <person name="Wilkins M.J."/>
            <person name="Karaoz U."/>
            <person name="Brodie E.L."/>
            <person name="Williams K.H."/>
            <person name="Hubbard S.S."/>
            <person name="Banfield J.F."/>
        </authorList>
    </citation>
    <scope>NUCLEOTIDE SEQUENCE [LARGE SCALE GENOMIC DNA]</scope>
</reference>
<comment type="caution">
    <text evidence="6">The sequence shown here is derived from an EMBL/GenBank/DDBJ whole genome shotgun (WGS) entry which is preliminary data.</text>
</comment>
<evidence type="ECO:0000256" key="3">
    <source>
        <dbReference type="ARBA" id="ARBA00022989"/>
    </source>
</evidence>
<dbReference type="GO" id="GO:0006882">
    <property type="term" value="P:intracellular zinc ion homeostasis"/>
    <property type="evidence" value="ECO:0007669"/>
    <property type="project" value="TreeGrafter"/>
</dbReference>
<organism evidence="6 7">
    <name type="scientific">Candidatus Uhrbacteria bacterium RIFCSPLOWO2_02_FULL_49_11</name>
    <dbReference type="NCBI Taxonomy" id="1802409"/>
    <lineage>
        <taxon>Bacteria</taxon>
        <taxon>Candidatus Uhriibacteriota</taxon>
    </lineage>
</organism>
<evidence type="ECO:0000256" key="1">
    <source>
        <dbReference type="ARBA" id="ARBA00004141"/>
    </source>
</evidence>
<feature type="transmembrane region" description="Helical" evidence="5">
    <location>
        <begin position="193"/>
        <end position="213"/>
    </location>
</feature>
<feature type="transmembrane region" description="Helical" evidence="5">
    <location>
        <begin position="62"/>
        <end position="82"/>
    </location>
</feature>
<dbReference type="EMBL" id="MGER01000029">
    <property type="protein sequence ID" value="OGL88472.1"/>
    <property type="molecule type" value="Genomic_DNA"/>
</dbReference>
<dbReference type="PANTHER" id="PTHR16950:SF16">
    <property type="entry name" value="ZINC TRANSPORTER ZIP13"/>
    <property type="match status" value="1"/>
</dbReference>
<dbReference type="GO" id="GO:0005385">
    <property type="term" value="F:zinc ion transmembrane transporter activity"/>
    <property type="evidence" value="ECO:0007669"/>
    <property type="project" value="TreeGrafter"/>
</dbReference>
<sequence length="246" mass="27155">MQYLYPLASVLAVSLVSFTGLFAISVNTERLKKVLFILISFAAGTLLGDAFLHILPEIVAEHGWSITISLYLLISIVLFYCLEQFIHWHHYHHVSEEERHPVGLLNLVGDGFHNFIDGLIIGTSYLVSVELGIATTLAVIFHEIPQEIGDFAILLHSGFTRGKALLYNFLSALTAVLGTLLAIGISGRFEGTVPFLLALTAGGFIYIATADLIPELHKEVNIKKSFIQLFSFLCGMGLMFLLLTFE</sequence>
<feature type="transmembrane region" description="Helical" evidence="5">
    <location>
        <begin position="6"/>
        <end position="27"/>
    </location>
</feature>
<evidence type="ECO:0000256" key="4">
    <source>
        <dbReference type="ARBA" id="ARBA00023136"/>
    </source>
</evidence>
<evidence type="ECO:0000313" key="7">
    <source>
        <dbReference type="Proteomes" id="UP000178264"/>
    </source>
</evidence>
<evidence type="ECO:0000313" key="6">
    <source>
        <dbReference type="EMBL" id="OGL88472.1"/>
    </source>
</evidence>
<feature type="transmembrane region" description="Helical" evidence="5">
    <location>
        <begin position="225"/>
        <end position="245"/>
    </location>
</feature>
<accession>A0A1F7VD48</accession>
<dbReference type="Pfam" id="PF02535">
    <property type="entry name" value="Zip"/>
    <property type="match status" value="2"/>
</dbReference>
<evidence type="ECO:0008006" key="8">
    <source>
        <dbReference type="Google" id="ProtNLM"/>
    </source>
</evidence>
<dbReference type="PANTHER" id="PTHR16950">
    <property type="entry name" value="ZINC TRANSPORTER SLC39A7 HISTIDINE-RICH MEMBRANE PROTEIN KE4"/>
    <property type="match status" value="1"/>
</dbReference>
<dbReference type="InterPro" id="IPR003689">
    <property type="entry name" value="ZIP"/>
</dbReference>
<protein>
    <recommendedName>
        <fullName evidence="8">ZIP family metal transporter</fullName>
    </recommendedName>
</protein>
<dbReference type="Proteomes" id="UP000178264">
    <property type="component" value="Unassembled WGS sequence"/>
</dbReference>
<keyword evidence="3 5" id="KW-1133">Transmembrane helix</keyword>
<gene>
    <name evidence="6" type="ORF">A3I42_03290</name>
</gene>
<feature type="transmembrane region" description="Helical" evidence="5">
    <location>
        <begin position="34"/>
        <end position="56"/>
    </location>
</feature>
<evidence type="ECO:0000256" key="2">
    <source>
        <dbReference type="ARBA" id="ARBA00022692"/>
    </source>
</evidence>
<keyword evidence="2 5" id="KW-0812">Transmembrane</keyword>
<evidence type="ECO:0000256" key="5">
    <source>
        <dbReference type="SAM" id="Phobius"/>
    </source>
</evidence>
<dbReference type="GO" id="GO:0016020">
    <property type="term" value="C:membrane"/>
    <property type="evidence" value="ECO:0007669"/>
    <property type="project" value="UniProtKB-SubCell"/>
</dbReference>